<dbReference type="KEGG" id="pno:SNOG_10488"/>
<protein>
    <submittedName>
        <fullName evidence="2">Uncharacterized protein</fullName>
    </submittedName>
</protein>
<dbReference type="GeneID" id="5977665"/>
<accession>Q0UCM6</accession>
<keyword evidence="1" id="KW-0812">Transmembrane</keyword>
<dbReference type="InParanoid" id="Q0UCM6"/>
<sequence>MTGLVRRLPVPRTFVNSGSQFGYSCCFSDFTPACRMAEFGYLFDRIRIIILLLFCFPSALFLASKGTRFGSLVGQSSSIPRT</sequence>
<reference evidence="3" key="1">
    <citation type="journal article" date="2007" name="Plant Cell">
        <title>Dothideomycete-plant interactions illuminated by genome sequencing and EST analysis of the wheat pathogen Stagonospora nodorum.</title>
        <authorList>
            <person name="Hane J.K."/>
            <person name="Lowe R.G."/>
            <person name="Solomon P.S."/>
            <person name="Tan K.C."/>
            <person name="Schoch C.L."/>
            <person name="Spatafora J.W."/>
            <person name="Crous P.W."/>
            <person name="Kodira C."/>
            <person name="Birren B.W."/>
            <person name="Galagan J.E."/>
            <person name="Torriani S.F."/>
            <person name="McDonald B.A."/>
            <person name="Oliver R.P."/>
        </authorList>
    </citation>
    <scope>NUCLEOTIDE SEQUENCE [LARGE SCALE GENOMIC DNA]</scope>
    <source>
        <strain evidence="3">SN15 / ATCC MYA-4574 / FGSC 10173</strain>
    </source>
</reference>
<name>Q0UCM6_PHANO</name>
<keyword evidence="1" id="KW-1133">Transmembrane helix</keyword>
<dbReference type="AlphaFoldDB" id="Q0UCM6"/>
<proteinExistence type="predicted"/>
<feature type="transmembrane region" description="Helical" evidence="1">
    <location>
        <begin position="46"/>
        <end position="63"/>
    </location>
</feature>
<dbReference type="EMBL" id="CH445341">
    <property type="protein sequence ID" value="EAT81882.1"/>
    <property type="molecule type" value="Genomic_DNA"/>
</dbReference>
<evidence type="ECO:0000313" key="2">
    <source>
        <dbReference type="EMBL" id="EAT81882.1"/>
    </source>
</evidence>
<evidence type="ECO:0000313" key="3">
    <source>
        <dbReference type="Proteomes" id="UP000001055"/>
    </source>
</evidence>
<gene>
    <name evidence="2" type="ORF">SNOG_10488</name>
</gene>
<organism evidence="2 3">
    <name type="scientific">Phaeosphaeria nodorum (strain SN15 / ATCC MYA-4574 / FGSC 10173)</name>
    <name type="common">Glume blotch fungus</name>
    <name type="synonym">Parastagonospora nodorum</name>
    <dbReference type="NCBI Taxonomy" id="321614"/>
    <lineage>
        <taxon>Eukaryota</taxon>
        <taxon>Fungi</taxon>
        <taxon>Dikarya</taxon>
        <taxon>Ascomycota</taxon>
        <taxon>Pezizomycotina</taxon>
        <taxon>Dothideomycetes</taxon>
        <taxon>Pleosporomycetidae</taxon>
        <taxon>Pleosporales</taxon>
        <taxon>Pleosporineae</taxon>
        <taxon>Phaeosphaeriaceae</taxon>
        <taxon>Parastagonospora</taxon>
    </lineage>
</organism>
<dbReference type="Proteomes" id="UP000001055">
    <property type="component" value="Unassembled WGS sequence"/>
</dbReference>
<evidence type="ECO:0000256" key="1">
    <source>
        <dbReference type="SAM" id="Phobius"/>
    </source>
</evidence>
<dbReference type="RefSeq" id="XP_001800758.1">
    <property type="nucleotide sequence ID" value="XM_001800706.1"/>
</dbReference>
<keyword evidence="1" id="KW-0472">Membrane</keyword>
<dbReference type="PROSITE" id="PS51257">
    <property type="entry name" value="PROKAR_LIPOPROTEIN"/>
    <property type="match status" value="1"/>
</dbReference>